<evidence type="ECO:0000256" key="1">
    <source>
        <dbReference type="SAM" id="MobiDB-lite"/>
    </source>
</evidence>
<reference evidence="2" key="1">
    <citation type="submission" date="2021-01" db="EMBL/GenBank/DDBJ databases">
        <title>Chromosome-level genome assembly of a human fungal pathogen reveals clustering of transcriptionally co-regulated genes.</title>
        <authorList>
            <person name="Voorhies M."/>
            <person name="Cohen S."/>
            <person name="Shea T.P."/>
            <person name="Petrus S."/>
            <person name="Munoz J.F."/>
            <person name="Poplawski S."/>
            <person name="Goldman W.E."/>
            <person name="Michael T."/>
            <person name="Cuomo C.A."/>
            <person name="Sil A."/>
            <person name="Beyhan S."/>
        </authorList>
    </citation>
    <scope>NUCLEOTIDE SEQUENCE</scope>
    <source>
        <strain evidence="2">WU24</strain>
    </source>
</reference>
<feature type="region of interest" description="Disordered" evidence="1">
    <location>
        <begin position="1"/>
        <end position="37"/>
    </location>
</feature>
<sequence>MTSLVSLSQDATNSRETHGGECFHAQSRQSDHRHPERAVGKRYRQVACLNRYLGQYSDFIQFRQHEYIRFVSSGRVPPSMFVNPTKGFVPNTAVFVGRLSGCISMSAAEAYTCGALGPTVFIGKGFHIDEF</sequence>
<feature type="compositionally biased region" description="Polar residues" evidence="1">
    <location>
        <begin position="1"/>
        <end position="12"/>
    </location>
</feature>
<proteinExistence type="predicted"/>
<dbReference type="VEuPathDB" id="FungiDB:I7I51_04481"/>
<protein>
    <submittedName>
        <fullName evidence="2">Uncharacterized protein</fullName>
    </submittedName>
</protein>
<gene>
    <name evidence="2" type="ORF">I7I51_04481</name>
</gene>
<dbReference type="AlphaFoldDB" id="A0A8A1MC56"/>
<evidence type="ECO:0000313" key="3">
    <source>
        <dbReference type="Proteomes" id="UP000663671"/>
    </source>
</evidence>
<dbReference type="EMBL" id="CP069111">
    <property type="protein sequence ID" value="QSS62303.1"/>
    <property type="molecule type" value="Genomic_DNA"/>
</dbReference>
<name>A0A8A1MC56_AJECA</name>
<organism evidence="2 3">
    <name type="scientific">Ajellomyces capsulatus</name>
    <name type="common">Darling's disease fungus</name>
    <name type="synonym">Histoplasma capsulatum</name>
    <dbReference type="NCBI Taxonomy" id="5037"/>
    <lineage>
        <taxon>Eukaryota</taxon>
        <taxon>Fungi</taxon>
        <taxon>Dikarya</taxon>
        <taxon>Ascomycota</taxon>
        <taxon>Pezizomycotina</taxon>
        <taxon>Eurotiomycetes</taxon>
        <taxon>Eurotiomycetidae</taxon>
        <taxon>Onygenales</taxon>
        <taxon>Ajellomycetaceae</taxon>
        <taxon>Histoplasma</taxon>
    </lineage>
</organism>
<accession>A0A8A1MC56</accession>
<evidence type="ECO:0000313" key="2">
    <source>
        <dbReference type="EMBL" id="QSS62303.1"/>
    </source>
</evidence>
<dbReference type="Proteomes" id="UP000663671">
    <property type="component" value="Chromosome 5"/>
</dbReference>